<sequence>MGDSVLNSKDYTLLKDFRMEVEIKGGNFFFSFWISLINSVITFPAIIINQIHSDIASSAPFLCLNEKKIMMLFPLPLEYKEALDSSNSASLSEAPHISMENEFPLENWIHVGCGVFTDVLHLHINGEIVGECPFSSSINKDSFSNGLGKITLIGAHGNEGLQGYVYNAEVLPLSLSIKDHYFKASCRRIFSIDVVLSNAISQSINNEVEVAAFICGQWLTFREDI</sequence>
<keyword evidence="1" id="KW-1133">Transmembrane helix</keyword>
<organism evidence="2 3">
    <name type="scientific">Jatropha curcas</name>
    <name type="common">Barbados nut</name>
    <dbReference type="NCBI Taxonomy" id="180498"/>
    <lineage>
        <taxon>Eukaryota</taxon>
        <taxon>Viridiplantae</taxon>
        <taxon>Streptophyta</taxon>
        <taxon>Embryophyta</taxon>
        <taxon>Tracheophyta</taxon>
        <taxon>Spermatophyta</taxon>
        <taxon>Magnoliopsida</taxon>
        <taxon>eudicotyledons</taxon>
        <taxon>Gunneridae</taxon>
        <taxon>Pentapetalae</taxon>
        <taxon>rosids</taxon>
        <taxon>fabids</taxon>
        <taxon>Malpighiales</taxon>
        <taxon>Euphorbiaceae</taxon>
        <taxon>Crotonoideae</taxon>
        <taxon>Jatropheae</taxon>
        <taxon>Jatropha</taxon>
    </lineage>
</organism>
<evidence type="ECO:0000256" key="1">
    <source>
        <dbReference type="SAM" id="Phobius"/>
    </source>
</evidence>
<proteinExistence type="predicted"/>
<name>A0A067KJF5_JATCU</name>
<dbReference type="AlphaFoldDB" id="A0A067KJF5"/>
<evidence type="ECO:0000313" key="3">
    <source>
        <dbReference type="Proteomes" id="UP000027138"/>
    </source>
</evidence>
<evidence type="ECO:0008006" key="4">
    <source>
        <dbReference type="Google" id="ProtNLM"/>
    </source>
</evidence>
<reference evidence="2 3" key="1">
    <citation type="journal article" date="2014" name="PLoS ONE">
        <title>Global Analysis of Gene Expression Profiles in Physic Nut (Jatropha curcas L.) Seedlings Exposed to Salt Stress.</title>
        <authorList>
            <person name="Zhang L."/>
            <person name="Zhang C."/>
            <person name="Wu P."/>
            <person name="Chen Y."/>
            <person name="Li M."/>
            <person name="Jiang H."/>
            <person name="Wu G."/>
        </authorList>
    </citation>
    <scope>NUCLEOTIDE SEQUENCE [LARGE SCALE GENOMIC DNA]</scope>
    <source>
        <strain evidence="3">cv. GZQX0401</strain>
        <tissue evidence="2">Young leaves</tissue>
    </source>
</reference>
<accession>A0A067KJF5</accession>
<protein>
    <recommendedName>
        <fullName evidence="4">Legume lectin domain-containing protein</fullName>
    </recommendedName>
</protein>
<feature type="transmembrane region" description="Helical" evidence="1">
    <location>
        <begin position="28"/>
        <end position="48"/>
    </location>
</feature>
<evidence type="ECO:0000313" key="2">
    <source>
        <dbReference type="EMBL" id="KDP36217.1"/>
    </source>
</evidence>
<dbReference type="OrthoDB" id="10263919at2759"/>
<dbReference type="Proteomes" id="UP000027138">
    <property type="component" value="Unassembled WGS sequence"/>
</dbReference>
<keyword evidence="1" id="KW-0812">Transmembrane</keyword>
<dbReference type="STRING" id="180498.A0A067KJF5"/>
<gene>
    <name evidence="2" type="ORF">JCGZ_09970</name>
</gene>
<dbReference type="EMBL" id="KK914449">
    <property type="protein sequence ID" value="KDP36217.1"/>
    <property type="molecule type" value="Genomic_DNA"/>
</dbReference>
<keyword evidence="1" id="KW-0472">Membrane</keyword>
<keyword evidence="3" id="KW-1185">Reference proteome</keyword>